<name>A0ACB7IVH8_PLECO</name>
<proteinExistence type="predicted"/>
<comment type="caution">
    <text evidence="1">The sequence shown here is derived from an EMBL/GenBank/DDBJ whole genome shotgun (WGS) entry which is preliminary data.</text>
</comment>
<gene>
    <name evidence="1" type="ORF">CCMSSC00406_0009203</name>
</gene>
<dbReference type="EMBL" id="WQMT02000006">
    <property type="protein sequence ID" value="KAG9221995.1"/>
    <property type="molecule type" value="Genomic_DNA"/>
</dbReference>
<accession>A0ACB7IVH8</accession>
<evidence type="ECO:0000313" key="2">
    <source>
        <dbReference type="Proteomes" id="UP000824881"/>
    </source>
</evidence>
<sequence length="68" mass="7469">MPAPSSALAHSSSHRRRRAKHTAYCLWVPMPCAERIDVLDVEGGVEEQPRVRDARLGLQGPSLLTPPP</sequence>
<reference evidence="1 2" key="1">
    <citation type="journal article" date="2021" name="Appl. Environ. Microbiol.">
        <title>Genetic linkage and physical mapping for an oyster mushroom Pleurotus cornucopiae and QTL analysis for the trait cap color.</title>
        <authorList>
            <person name="Zhang Y."/>
            <person name="Gao W."/>
            <person name="Sonnenberg A."/>
            <person name="Chen Q."/>
            <person name="Zhang J."/>
            <person name="Huang C."/>
        </authorList>
    </citation>
    <scope>NUCLEOTIDE SEQUENCE [LARGE SCALE GENOMIC DNA]</scope>
    <source>
        <strain evidence="1">CCMSSC00406</strain>
    </source>
</reference>
<protein>
    <submittedName>
        <fullName evidence="1">Uncharacterized protein</fullName>
    </submittedName>
</protein>
<dbReference type="Proteomes" id="UP000824881">
    <property type="component" value="Unassembled WGS sequence"/>
</dbReference>
<keyword evidence="2" id="KW-1185">Reference proteome</keyword>
<evidence type="ECO:0000313" key="1">
    <source>
        <dbReference type="EMBL" id="KAG9221995.1"/>
    </source>
</evidence>
<organism evidence="1 2">
    <name type="scientific">Pleurotus cornucopiae</name>
    <name type="common">Cornucopia mushroom</name>
    <dbReference type="NCBI Taxonomy" id="5321"/>
    <lineage>
        <taxon>Eukaryota</taxon>
        <taxon>Fungi</taxon>
        <taxon>Dikarya</taxon>
        <taxon>Basidiomycota</taxon>
        <taxon>Agaricomycotina</taxon>
        <taxon>Agaricomycetes</taxon>
        <taxon>Agaricomycetidae</taxon>
        <taxon>Agaricales</taxon>
        <taxon>Pleurotineae</taxon>
        <taxon>Pleurotaceae</taxon>
        <taxon>Pleurotus</taxon>
    </lineage>
</organism>